<dbReference type="PANTHER" id="PTHR35602:SF3">
    <property type="entry name" value="ESTERASE YQIA"/>
    <property type="match status" value="1"/>
</dbReference>
<accession>A0A5P1UPE2</accession>
<evidence type="ECO:0000313" key="1">
    <source>
        <dbReference type="EMBL" id="QER38268.1"/>
    </source>
</evidence>
<dbReference type="InterPro" id="IPR029058">
    <property type="entry name" value="AB_hydrolase_fold"/>
</dbReference>
<dbReference type="Pfam" id="PF05728">
    <property type="entry name" value="UPF0227"/>
    <property type="match status" value="1"/>
</dbReference>
<keyword evidence="2" id="KW-1185">Reference proteome</keyword>
<evidence type="ECO:0000313" key="2">
    <source>
        <dbReference type="Proteomes" id="UP000325177"/>
    </source>
</evidence>
<name>A0A5P1UPE2_9GAMM</name>
<dbReference type="RefSeq" id="WP_150024700.1">
    <property type="nucleotide sequence ID" value="NZ_CP043909.1"/>
</dbReference>
<gene>
    <name evidence="1" type="ORF">F2A31_00495</name>
</gene>
<dbReference type="InterPro" id="IPR008886">
    <property type="entry name" value="UPF0227/Esterase_YqiA"/>
</dbReference>
<reference evidence="1 2" key="1">
    <citation type="submission" date="2019-09" db="EMBL/GenBank/DDBJ databases">
        <title>Acinetobacter sp. C16S1 isolated from saline soil.</title>
        <authorList>
            <person name="Xu L."/>
            <person name="Sun J.-Q."/>
        </authorList>
    </citation>
    <scope>NUCLEOTIDE SEQUENCE [LARGE SCALE GENOMIC DNA]</scope>
    <source>
        <strain evidence="1 2">C16S1</strain>
    </source>
</reference>
<protein>
    <submittedName>
        <fullName evidence="1">Alpha/beta fold hydrolase</fullName>
    </submittedName>
</protein>
<dbReference type="AlphaFoldDB" id="A0A5P1UPE2"/>
<proteinExistence type="predicted"/>
<organism evidence="1 2">
    <name type="scientific">Acinetobacter suaedae</name>
    <dbReference type="NCBI Taxonomy" id="2609668"/>
    <lineage>
        <taxon>Bacteria</taxon>
        <taxon>Pseudomonadati</taxon>
        <taxon>Pseudomonadota</taxon>
        <taxon>Gammaproteobacteria</taxon>
        <taxon>Moraxellales</taxon>
        <taxon>Moraxellaceae</taxon>
        <taxon>Acinetobacter</taxon>
    </lineage>
</organism>
<dbReference type="SUPFAM" id="SSF53474">
    <property type="entry name" value="alpha/beta-Hydrolases"/>
    <property type="match status" value="1"/>
</dbReference>
<keyword evidence="1" id="KW-0378">Hydrolase</keyword>
<dbReference type="GO" id="GO:0016787">
    <property type="term" value="F:hydrolase activity"/>
    <property type="evidence" value="ECO:0007669"/>
    <property type="project" value="UniProtKB-KW"/>
</dbReference>
<sequence>MQIIYLHGFRSSPMSKKGQQLHQYCANHRHIHVHLPDLNLAPQRVMHELSKLIESLPCDQVVLVGSSLGGFYATYLVARYACPAVLINPAMRPWQLFQDLFGIEQIPLKVTDSWTLDIDQLQQLQSIAETRLVHADKILVLLQQGDEVLDYRQAQGYYSAVHPSSLILTDANGNHAMDDFEEKLPLVLEFLSAALQKGSQTK</sequence>
<dbReference type="Proteomes" id="UP000325177">
    <property type="component" value="Chromosome"/>
</dbReference>
<dbReference type="KEGG" id="asue:F2A31_00495"/>
<dbReference type="EMBL" id="CP043909">
    <property type="protein sequence ID" value="QER38268.1"/>
    <property type="molecule type" value="Genomic_DNA"/>
</dbReference>
<dbReference type="Gene3D" id="3.40.50.1820">
    <property type="entry name" value="alpha/beta hydrolase"/>
    <property type="match status" value="1"/>
</dbReference>
<dbReference type="PANTHER" id="PTHR35602">
    <property type="entry name" value="ESTERASE YQIA-RELATED"/>
    <property type="match status" value="1"/>
</dbReference>